<accession>A0A7X4GQX7</accession>
<dbReference type="RefSeq" id="WP_161014585.1">
    <property type="nucleotide sequence ID" value="NZ_WWCK01000004.1"/>
</dbReference>
<dbReference type="Proteomes" id="UP000450012">
    <property type="component" value="Unassembled WGS sequence"/>
</dbReference>
<proteinExistence type="predicted"/>
<dbReference type="PANTHER" id="PTHR38778">
    <property type="entry name" value="CYTOPLASMIC PROTEIN-RELATED"/>
    <property type="match status" value="1"/>
</dbReference>
<dbReference type="EMBL" id="WWCK01000004">
    <property type="protein sequence ID" value="MYM68040.1"/>
    <property type="molecule type" value="Genomic_DNA"/>
</dbReference>
<sequence length="113" mass="12530">MAIPSKRRRSARLRKKLHLEEFQEFGFSFEATVDAACSGERYDAIVDAFLEQVVEARGLGMGGNLSGAYIQAMDRSSASDADREAVQAWLEAQPELGNVLVHPLSDAWYPPEE</sequence>
<dbReference type="GO" id="GO:0005829">
    <property type="term" value="C:cytosol"/>
    <property type="evidence" value="ECO:0007669"/>
    <property type="project" value="TreeGrafter"/>
</dbReference>
<keyword evidence="2" id="KW-1185">Reference proteome</keyword>
<evidence type="ECO:0000313" key="2">
    <source>
        <dbReference type="Proteomes" id="UP000450012"/>
    </source>
</evidence>
<dbReference type="AlphaFoldDB" id="A0A7X4GQX7"/>
<comment type="caution">
    <text evidence="1">The sequence shown here is derived from an EMBL/GenBank/DDBJ whole genome shotgun (WGS) entry which is preliminary data.</text>
</comment>
<organism evidence="1 2">
    <name type="scientific">Duganella rivi</name>
    <dbReference type="NCBI Taxonomy" id="2666083"/>
    <lineage>
        <taxon>Bacteria</taxon>
        <taxon>Pseudomonadati</taxon>
        <taxon>Pseudomonadota</taxon>
        <taxon>Betaproteobacteria</taxon>
        <taxon>Burkholderiales</taxon>
        <taxon>Oxalobacteraceae</taxon>
        <taxon>Telluria group</taxon>
        <taxon>Duganella</taxon>
    </lineage>
</organism>
<name>A0A7X4GQX7_9BURK</name>
<evidence type="ECO:0000313" key="1">
    <source>
        <dbReference type="EMBL" id="MYM68040.1"/>
    </source>
</evidence>
<protein>
    <submittedName>
        <fullName evidence="1">DUF469 family protein</fullName>
    </submittedName>
</protein>
<gene>
    <name evidence="1" type="ORF">GTP45_14540</name>
</gene>
<dbReference type="PANTHER" id="PTHR38778:SF1">
    <property type="entry name" value="CYTOPLASMIC PROTEIN"/>
    <property type="match status" value="1"/>
</dbReference>
<reference evidence="1 2" key="1">
    <citation type="submission" date="2019-12" db="EMBL/GenBank/DDBJ databases">
        <title>Novel species isolated from a subtropical stream in China.</title>
        <authorList>
            <person name="Lu H."/>
        </authorList>
    </citation>
    <scope>NUCLEOTIDE SEQUENCE [LARGE SCALE GENOMIC DNA]</scope>
    <source>
        <strain evidence="1 2">FT55W</strain>
    </source>
</reference>
<dbReference type="InterPro" id="IPR007416">
    <property type="entry name" value="YggL_50S_bp"/>
</dbReference>
<dbReference type="Pfam" id="PF04320">
    <property type="entry name" value="YggL_50S_bp"/>
    <property type="match status" value="1"/>
</dbReference>